<dbReference type="EMBL" id="MBRJ01000040">
    <property type="protein sequence ID" value="OHX44753.1"/>
    <property type="molecule type" value="Genomic_DNA"/>
</dbReference>
<evidence type="ECO:0000256" key="8">
    <source>
        <dbReference type="ARBA" id="ARBA00023306"/>
    </source>
</evidence>
<evidence type="ECO:0000313" key="12">
    <source>
        <dbReference type="EMBL" id="OHX44753.1"/>
    </source>
</evidence>
<keyword evidence="8" id="KW-0131">Cell cycle</keyword>
<gene>
    <name evidence="12" type="ORF">BBV17_24940</name>
</gene>
<comment type="subcellular location">
    <subcellularLocation>
        <location evidence="1">Cytoplasm</location>
    </subcellularLocation>
</comment>
<feature type="domain" description="Tyr recombinase" evidence="10">
    <location>
        <begin position="154"/>
        <end position="356"/>
    </location>
</feature>
<dbReference type="SUPFAM" id="SSF56349">
    <property type="entry name" value="DNA breaking-rejoining enzymes"/>
    <property type="match status" value="1"/>
</dbReference>
<comment type="caution">
    <text evidence="12">The sequence shown here is derived from an EMBL/GenBank/DDBJ whole genome shotgun (WGS) entry which is preliminary data.</text>
</comment>
<dbReference type="RefSeq" id="WP_071158664.1">
    <property type="nucleotide sequence ID" value="NZ_MBRJ01000040.1"/>
</dbReference>
<evidence type="ECO:0000256" key="7">
    <source>
        <dbReference type="ARBA" id="ARBA00023172"/>
    </source>
</evidence>
<dbReference type="NCBIfam" id="NF003462">
    <property type="entry name" value="PRK05084.1"/>
    <property type="match status" value="1"/>
</dbReference>
<keyword evidence="5" id="KW-0229">DNA integration</keyword>
<keyword evidence="3" id="KW-0132">Cell division</keyword>
<accession>A0ABX3CMN1</accession>
<evidence type="ECO:0000256" key="2">
    <source>
        <dbReference type="ARBA" id="ARBA00022490"/>
    </source>
</evidence>
<dbReference type="CDD" id="cd00397">
    <property type="entry name" value="DNA_BRE_C"/>
    <property type="match status" value="1"/>
</dbReference>
<dbReference type="InterPro" id="IPR004107">
    <property type="entry name" value="Integrase_SAM-like_N"/>
</dbReference>
<protein>
    <recommendedName>
        <fullName evidence="14">Tyrosine recombinase XerS</fullName>
    </recommendedName>
</protein>
<keyword evidence="2" id="KW-0963">Cytoplasm</keyword>
<evidence type="ECO:0008006" key="14">
    <source>
        <dbReference type="Google" id="ProtNLM"/>
    </source>
</evidence>
<evidence type="ECO:0000256" key="3">
    <source>
        <dbReference type="ARBA" id="ARBA00022618"/>
    </source>
</evidence>
<proteinExistence type="predicted"/>
<keyword evidence="4" id="KW-0159">Chromosome partition</keyword>
<keyword evidence="6 9" id="KW-0238">DNA-binding</keyword>
<dbReference type="PANTHER" id="PTHR30349:SF77">
    <property type="entry name" value="TYROSINE RECOMBINASE XERC"/>
    <property type="match status" value="1"/>
</dbReference>
<evidence type="ECO:0000256" key="4">
    <source>
        <dbReference type="ARBA" id="ARBA00022829"/>
    </source>
</evidence>
<feature type="domain" description="Core-binding (CB)" evidence="11">
    <location>
        <begin position="18"/>
        <end position="118"/>
    </location>
</feature>
<dbReference type="InterPro" id="IPR050090">
    <property type="entry name" value="Tyrosine_recombinase_XerCD"/>
</dbReference>
<dbReference type="InterPro" id="IPR044068">
    <property type="entry name" value="CB"/>
</dbReference>
<keyword evidence="13" id="KW-1185">Reference proteome</keyword>
<dbReference type="Gene3D" id="1.10.443.10">
    <property type="entry name" value="Intergrase catalytic core"/>
    <property type="match status" value="1"/>
</dbReference>
<dbReference type="Gene3D" id="1.10.150.130">
    <property type="match status" value="1"/>
</dbReference>
<evidence type="ECO:0000256" key="5">
    <source>
        <dbReference type="ARBA" id="ARBA00022908"/>
    </source>
</evidence>
<evidence type="ECO:0000256" key="6">
    <source>
        <dbReference type="ARBA" id="ARBA00023125"/>
    </source>
</evidence>
<reference evidence="12 13" key="1">
    <citation type="submission" date="2016-07" db="EMBL/GenBank/DDBJ databases">
        <title>Bacillus oceanisediminis whole genome.</title>
        <authorList>
            <person name="Pal Y."/>
            <person name="Verma A."/>
            <person name="Mual P."/>
            <person name="Srinivasan K."/>
        </authorList>
    </citation>
    <scope>NUCLEOTIDE SEQUENCE [LARGE SCALE GENOMIC DNA]</scope>
    <source>
        <strain evidence="12 13">Bhandara28</strain>
    </source>
</reference>
<dbReference type="Pfam" id="PF13495">
    <property type="entry name" value="Phage_int_SAM_4"/>
    <property type="match status" value="1"/>
</dbReference>
<evidence type="ECO:0000256" key="9">
    <source>
        <dbReference type="PROSITE-ProRule" id="PRU01248"/>
    </source>
</evidence>
<dbReference type="InterPro" id="IPR013762">
    <property type="entry name" value="Integrase-like_cat_sf"/>
</dbReference>
<dbReference type="PROSITE" id="PS51898">
    <property type="entry name" value="TYR_RECOMBINASE"/>
    <property type="match status" value="1"/>
</dbReference>
<keyword evidence="7" id="KW-0233">DNA recombination</keyword>
<dbReference type="PANTHER" id="PTHR30349">
    <property type="entry name" value="PHAGE INTEGRASE-RELATED"/>
    <property type="match status" value="1"/>
</dbReference>
<dbReference type="Proteomes" id="UP000180194">
    <property type="component" value="Unassembled WGS sequence"/>
</dbReference>
<organism evidence="12 13">
    <name type="scientific">Cytobacillus oceanisediminis</name>
    <dbReference type="NCBI Taxonomy" id="665099"/>
    <lineage>
        <taxon>Bacteria</taxon>
        <taxon>Bacillati</taxon>
        <taxon>Bacillota</taxon>
        <taxon>Bacilli</taxon>
        <taxon>Bacillales</taxon>
        <taxon>Bacillaceae</taxon>
        <taxon>Cytobacillus</taxon>
    </lineage>
</organism>
<evidence type="ECO:0000313" key="13">
    <source>
        <dbReference type="Proteomes" id="UP000180194"/>
    </source>
</evidence>
<evidence type="ECO:0000259" key="10">
    <source>
        <dbReference type="PROSITE" id="PS51898"/>
    </source>
</evidence>
<dbReference type="InterPro" id="IPR011010">
    <property type="entry name" value="DNA_brk_join_enz"/>
</dbReference>
<dbReference type="InterPro" id="IPR010998">
    <property type="entry name" value="Integrase_recombinase_N"/>
</dbReference>
<sequence>MSANKDKQQQDLDRKIEGLPYFAIKYFETYRGTLQENTVNSYISDIKEFLFWLSREGFAPSEDIRDMDVTVLNDLHLEDVSDYKNYLLSQKNKDDQPLAVTTVNRKLSALKSLFNYLIKSSDRKTRKPYIERNVMAQLPLLKDGNTEDTRVESIQNNILIEEEISLFRKFVYDGFSESDEAKDNKRILSRWRQNRERDTAIISLLLGTGLRIAELEGITLKDLDTKARKIKVIRKGGEKRSVSYSKIAHKDLMNYLEIRSQRYGATKDETSLFLVLYRDKAKPMTKRAMQKMIEKYAEAFGKPQVTAHKLRHSFATNHIKKVNSIPILQKILNHKDPATTMIYSKVFESEIQESIDKADS</sequence>
<dbReference type="InterPro" id="IPR002104">
    <property type="entry name" value="Integrase_catalytic"/>
</dbReference>
<name>A0ABX3CMN1_9BACI</name>
<dbReference type="PROSITE" id="PS51900">
    <property type="entry name" value="CB"/>
    <property type="match status" value="1"/>
</dbReference>
<evidence type="ECO:0000259" key="11">
    <source>
        <dbReference type="PROSITE" id="PS51900"/>
    </source>
</evidence>
<evidence type="ECO:0000256" key="1">
    <source>
        <dbReference type="ARBA" id="ARBA00004496"/>
    </source>
</evidence>
<dbReference type="Pfam" id="PF00589">
    <property type="entry name" value="Phage_integrase"/>
    <property type="match status" value="1"/>
</dbReference>